<dbReference type="InterPro" id="IPR006315">
    <property type="entry name" value="OM_autotransptr_brl_dom"/>
</dbReference>
<dbReference type="SMART" id="SM00869">
    <property type="entry name" value="Autotransporter"/>
    <property type="match status" value="1"/>
</dbReference>
<keyword evidence="4" id="KW-1185">Reference proteome</keyword>
<keyword evidence="1" id="KW-0732">Signal</keyword>
<dbReference type="Gene3D" id="2.40.128.130">
    <property type="entry name" value="Autotransporter beta-domain"/>
    <property type="match status" value="1"/>
</dbReference>
<dbReference type="NCBIfam" id="TIGR01414">
    <property type="entry name" value="autotrans_barl"/>
    <property type="match status" value="1"/>
</dbReference>
<organism evidence="3 4">
    <name type="scientific">Bradyrhizobium hipponense</name>
    <dbReference type="NCBI Taxonomy" id="2605638"/>
    <lineage>
        <taxon>Bacteria</taxon>
        <taxon>Pseudomonadati</taxon>
        <taxon>Pseudomonadota</taxon>
        <taxon>Alphaproteobacteria</taxon>
        <taxon>Hyphomicrobiales</taxon>
        <taxon>Nitrobacteraceae</taxon>
        <taxon>Bradyrhizobium</taxon>
    </lineage>
</organism>
<evidence type="ECO:0000313" key="4">
    <source>
        <dbReference type="Proteomes" id="UP000324797"/>
    </source>
</evidence>
<dbReference type="Proteomes" id="UP000324797">
    <property type="component" value="Unassembled WGS sequence"/>
</dbReference>
<dbReference type="InterPro" id="IPR036514">
    <property type="entry name" value="SGNH_hydro_sf"/>
</dbReference>
<dbReference type="GO" id="GO:0016788">
    <property type="term" value="F:hydrolase activity, acting on ester bonds"/>
    <property type="evidence" value="ECO:0007669"/>
    <property type="project" value="UniProtKB-ARBA"/>
</dbReference>
<evidence type="ECO:0000259" key="2">
    <source>
        <dbReference type="PROSITE" id="PS51208"/>
    </source>
</evidence>
<dbReference type="EMBL" id="VSTH01000127">
    <property type="protein sequence ID" value="TYO62667.1"/>
    <property type="molecule type" value="Genomic_DNA"/>
</dbReference>
<sequence length="645" mass="67853">MRLKSAVPVAALLLAAGMPVACAQAQQPGTIYGFGDSLLDVSRNCPIAFPQSAPYGACGNGRGSLQWLSMLTSYSFSKPNDYAYNGVGNGVFPAFNGGPTVAQQIVEFTSAGRSFQPNDLIVLGGMPNNWGAMFLGIPDPSGAAYTPQTLATATLSQQYSNLAALIKAGGHNFIAENMFSSSTYNWYNVGGFYPFGPPYNQIPDLPVARQFFGLVNDNLAATLAPLARPGVRIHVVDLAAIYTKAYTDPTSLGFKTGRACVFDGNCLTASKDVQNQHFMFDLHPTDAGYAVIARYEANLLAAQDGIAAQGDVAQLTAQNFSNSIFSRLDAFRANDPRVTGTASPSQAFAAMDRPGMSTKALPRLAPELPLSVYLAAAYGSGSRGDRFSADGNATGFDYTLAGGTFGADYKVDPNIRVGGALNYTNPVANLHGGTGHLNLDSYQIGGFASFTYPHLLTDIVATYGYNNYRIDRPGVVDTIRGSTTGNTFTIGAKSAYLFDVGAVRVGPLAGLVYDYTNVNPYTETGDPIITQTVARQKLEGLTGSAGLQFRAPFTVATRSVNSFLNLTAEHDFLGGARTLLAAETVALALPIYTVVQGNPDRAYGKVVGGLSTALSGNINAMLTAAGTFGTSNPQFALQGAVKVAF</sequence>
<evidence type="ECO:0000313" key="3">
    <source>
        <dbReference type="EMBL" id="TYO62667.1"/>
    </source>
</evidence>
<feature type="signal peptide" evidence="1">
    <location>
        <begin position="1"/>
        <end position="23"/>
    </location>
</feature>
<protein>
    <submittedName>
        <fullName evidence="3">Autotransporter domain-containing protein</fullName>
    </submittedName>
</protein>
<dbReference type="SUPFAM" id="SSF103515">
    <property type="entry name" value="Autotransporter"/>
    <property type="match status" value="1"/>
</dbReference>
<feature type="domain" description="Autotransporter" evidence="2">
    <location>
        <begin position="365"/>
        <end position="645"/>
    </location>
</feature>
<dbReference type="InterPro" id="IPR005546">
    <property type="entry name" value="Autotransporte_beta"/>
</dbReference>
<name>A0A5S4YGV5_9BRAD</name>
<gene>
    <name evidence="3" type="ORF">FXV83_31670</name>
</gene>
<dbReference type="GO" id="GO:0019867">
    <property type="term" value="C:outer membrane"/>
    <property type="evidence" value="ECO:0007669"/>
    <property type="project" value="InterPro"/>
</dbReference>
<dbReference type="RefSeq" id="WP_148743505.1">
    <property type="nucleotide sequence ID" value="NZ_VSTH01000127.1"/>
</dbReference>
<comment type="caution">
    <text evidence="3">The sequence shown here is derived from an EMBL/GenBank/DDBJ whole genome shotgun (WGS) entry which is preliminary data.</text>
</comment>
<reference evidence="3 4" key="1">
    <citation type="submission" date="2019-08" db="EMBL/GenBank/DDBJ databases">
        <title>Bradyrhizobium hipponensis sp. nov., a rhizobium isolated from a Lupinus angustifolius root nodule in Tunisia.</title>
        <authorList>
            <person name="Off K."/>
            <person name="Rejili M."/>
            <person name="Mars M."/>
            <person name="Brachmann A."/>
            <person name="Marin M."/>
        </authorList>
    </citation>
    <scope>NUCLEOTIDE SEQUENCE [LARGE SCALE GENOMIC DNA]</scope>
    <source>
        <strain evidence="4">aSej3</strain>
    </source>
</reference>
<dbReference type="PROSITE" id="PS51208">
    <property type="entry name" value="AUTOTRANSPORTER"/>
    <property type="match status" value="1"/>
</dbReference>
<accession>A0A5S4YGV5</accession>
<evidence type="ECO:0000256" key="1">
    <source>
        <dbReference type="SAM" id="SignalP"/>
    </source>
</evidence>
<dbReference type="InterPro" id="IPR036709">
    <property type="entry name" value="Autotransporte_beta_dom_sf"/>
</dbReference>
<dbReference type="AlphaFoldDB" id="A0A5S4YGV5"/>
<proteinExistence type="predicted"/>
<feature type="chain" id="PRO_5024309282" evidence="1">
    <location>
        <begin position="24"/>
        <end position="645"/>
    </location>
</feature>
<dbReference type="Pfam" id="PF03797">
    <property type="entry name" value="Autotransporter"/>
    <property type="match status" value="1"/>
</dbReference>
<dbReference type="Gene3D" id="3.40.50.1110">
    <property type="entry name" value="SGNH hydrolase"/>
    <property type="match status" value="1"/>
</dbReference>